<organism evidence="1 2">
    <name type="scientific">Eubacterium ramulus</name>
    <dbReference type="NCBI Taxonomy" id="39490"/>
    <lineage>
        <taxon>Bacteria</taxon>
        <taxon>Bacillati</taxon>
        <taxon>Bacillota</taxon>
        <taxon>Clostridia</taxon>
        <taxon>Eubacteriales</taxon>
        <taxon>Eubacteriaceae</taxon>
        <taxon>Eubacterium</taxon>
    </lineage>
</organism>
<dbReference type="EMBL" id="CYYA01000006">
    <property type="protein sequence ID" value="CUM91986.1"/>
    <property type="molecule type" value="Genomic_DNA"/>
</dbReference>
<protein>
    <recommendedName>
        <fullName evidence="3">Type II secretion system protein</fullName>
    </recommendedName>
</protein>
<accession>A0A173SPT9</accession>
<sequence>MIPVPDNRRFYHGKSPHPFRNLCLSLLIFVVICGLFSVGITRISNRTRQEQKNSLEHALWRGVTQYYALEGRYPETLQDLKDTCGIRYDTDLFFVDYQIGGANLLPDITVIER</sequence>
<dbReference type="AlphaFoldDB" id="A0A173SPT9"/>
<dbReference type="RefSeq" id="WP_022036275.1">
    <property type="nucleotide sequence ID" value="NZ_CABKSU010000112.1"/>
</dbReference>
<name>A0A173SPT9_EUBRA</name>
<evidence type="ECO:0008006" key="3">
    <source>
        <dbReference type="Google" id="ProtNLM"/>
    </source>
</evidence>
<proteinExistence type="predicted"/>
<gene>
    <name evidence="1" type="ORF">ERS852448_01061</name>
</gene>
<dbReference type="OrthoDB" id="9815367at2"/>
<dbReference type="Proteomes" id="UP000095492">
    <property type="component" value="Unassembled WGS sequence"/>
</dbReference>
<evidence type="ECO:0000313" key="1">
    <source>
        <dbReference type="EMBL" id="CUM91986.1"/>
    </source>
</evidence>
<reference evidence="1 2" key="1">
    <citation type="submission" date="2015-09" db="EMBL/GenBank/DDBJ databases">
        <authorList>
            <consortium name="Pathogen Informatics"/>
        </authorList>
    </citation>
    <scope>NUCLEOTIDE SEQUENCE [LARGE SCALE GENOMIC DNA]</scope>
    <source>
        <strain evidence="1 2">2789STDY5608891</strain>
    </source>
</reference>
<dbReference type="GeneID" id="42787674"/>
<evidence type="ECO:0000313" key="2">
    <source>
        <dbReference type="Proteomes" id="UP000095492"/>
    </source>
</evidence>
<dbReference type="STRING" id="39490.ERS852448_01061"/>